<organism evidence="2 3">
    <name type="scientific">Meripilus lineatus</name>
    <dbReference type="NCBI Taxonomy" id="2056292"/>
    <lineage>
        <taxon>Eukaryota</taxon>
        <taxon>Fungi</taxon>
        <taxon>Dikarya</taxon>
        <taxon>Basidiomycota</taxon>
        <taxon>Agaricomycotina</taxon>
        <taxon>Agaricomycetes</taxon>
        <taxon>Polyporales</taxon>
        <taxon>Meripilaceae</taxon>
        <taxon>Meripilus</taxon>
    </lineage>
</organism>
<dbReference type="SUPFAM" id="SSF56112">
    <property type="entry name" value="Protein kinase-like (PK-like)"/>
    <property type="match status" value="1"/>
</dbReference>
<dbReference type="PANTHER" id="PTHR44329:SF214">
    <property type="entry name" value="PROTEIN KINASE DOMAIN-CONTAINING PROTEIN"/>
    <property type="match status" value="1"/>
</dbReference>
<dbReference type="GO" id="GO:0005524">
    <property type="term" value="F:ATP binding"/>
    <property type="evidence" value="ECO:0007669"/>
    <property type="project" value="InterPro"/>
</dbReference>
<reference evidence="2" key="1">
    <citation type="submission" date="2022-07" db="EMBL/GenBank/DDBJ databases">
        <title>Genome Sequence of Physisporinus lineatus.</title>
        <authorList>
            <person name="Buettner E."/>
        </authorList>
    </citation>
    <scope>NUCLEOTIDE SEQUENCE</scope>
    <source>
        <strain evidence="2">VT162</strain>
    </source>
</reference>
<dbReference type="Pfam" id="PF07714">
    <property type="entry name" value="PK_Tyr_Ser-Thr"/>
    <property type="match status" value="1"/>
</dbReference>
<feature type="domain" description="Protein kinase" evidence="1">
    <location>
        <begin position="142"/>
        <end position="436"/>
    </location>
</feature>
<evidence type="ECO:0000313" key="3">
    <source>
        <dbReference type="Proteomes" id="UP001212997"/>
    </source>
</evidence>
<dbReference type="PROSITE" id="PS50011">
    <property type="entry name" value="PROTEIN_KINASE_DOM"/>
    <property type="match status" value="1"/>
</dbReference>
<sequence>MPQQTSSAILGITSLLMNVANPQAYLVDPRAPIGNYGIRAGITAFLRSLLHPVGGDGKRNDATEVEAKRSSQEPPAADLSLMVAGILRDPGNNFPPEVQGVLAILLSAFEEHNDSSIRDLTGDNAQLAVDVMQEVISAEHYEVESTNYNSGRSQRTDIATKKIAWSVAAIRKDPGLLPLAERTCNEEQIALKRLRVFNSNVPTERRVRERSFYRETVLWYNVSHPHVLPFKGVTDIPGIGLCMVSPWMPNGNVRTYLQGLVEHGLSGKGYVDVVNKMLYDIALGLNYLHTEDIVHGDLRGPNVLVDGDGTLRLTDFGLSVIADVGLSYTSLNAGGAVGYASPELIEAGDPRPTIASDVYAFGHVCVELYSRLPPYHGCLERQIPLKIIKGEKPPRPSTKGQEMNDTMWNLVTKCWSADARPPMEEVLSILKGQCGL</sequence>
<proteinExistence type="predicted"/>
<dbReference type="PANTHER" id="PTHR44329">
    <property type="entry name" value="SERINE/THREONINE-PROTEIN KINASE TNNI3K-RELATED"/>
    <property type="match status" value="1"/>
</dbReference>
<name>A0AAD5YBA7_9APHY</name>
<protein>
    <recommendedName>
        <fullName evidence="1">Protein kinase domain-containing protein</fullName>
    </recommendedName>
</protein>
<evidence type="ECO:0000313" key="2">
    <source>
        <dbReference type="EMBL" id="KAJ3480617.1"/>
    </source>
</evidence>
<keyword evidence="3" id="KW-1185">Reference proteome</keyword>
<dbReference type="EMBL" id="JANAWD010000365">
    <property type="protein sequence ID" value="KAJ3480617.1"/>
    <property type="molecule type" value="Genomic_DNA"/>
</dbReference>
<dbReference type="Proteomes" id="UP001212997">
    <property type="component" value="Unassembled WGS sequence"/>
</dbReference>
<dbReference type="InterPro" id="IPR001245">
    <property type="entry name" value="Ser-Thr/Tyr_kinase_cat_dom"/>
</dbReference>
<dbReference type="Gene3D" id="1.10.510.10">
    <property type="entry name" value="Transferase(Phosphotransferase) domain 1"/>
    <property type="match status" value="1"/>
</dbReference>
<evidence type="ECO:0000259" key="1">
    <source>
        <dbReference type="PROSITE" id="PS50011"/>
    </source>
</evidence>
<accession>A0AAD5YBA7</accession>
<comment type="caution">
    <text evidence="2">The sequence shown here is derived from an EMBL/GenBank/DDBJ whole genome shotgun (WGS) entry which is preliminary data.</text>
</comment>
<dbReference type="GO" id="GO:0004674">
    <property type="term" value="F:protein serine/threonine kinase activity"/>
    <property type="evidence" value="ECO:0007669"/>
    <property type="project" value="TreeGrafter"/>
</dbReference>
<dbReference type="AlphaFoldDB" id="A0AAD5YBA7"/>
<dbReference type="InterPro" id="IPR011009">
    <property type="entry name" value="Kinase-like_dom_sf"/>
</dbReference>
<dbReference type="InterPro" id="IPR051681">
    <property type="entry name" value="Ser/Thr_Kinases-Pseudokinases"/>
</dbReference>
<dbReference type="InterPro" id="IPR000719">
    <property type="entry name" value="Prot_kinase_dom"/>
</dbReference>
<gene>
    <name evidence="2" type="ORF">NLI96_g8221</name>
</gene>